<dbReference type="AlphaFoldDB" id="A0A8R7P7I7"/>
<evidence type="ECO:0000256" key="1">
    <source>
        <dbReference type="SAM" id="MobiDB-lite"/>
    </source>
</evidence>
<dbReference type="Proteomes" id="UP000015106">
    <property type="component" value="Chromosome 1"/>
</dbReference>
<organism evidence="2 3">
    <name type="scientific">Triticum urartu</name>
    <name type="common">Red wild einkorn</name>
    <name type="synonym">Crithodium urartu</name>
    <dbReference type="NCBI Taxonomy" id="4572"/>
    <lineage>
        <taxon>Eukaryota</taxon>
        <taxon>Viridiplantae</taxon>
        <taxon>Streptophyta</taxon>
        <taxon>Embryophyta</taxon>
        <taxon>Tracheophyta</taxon>
        <taxon>Spermatophyta</taxon>
        <taxon>Magnoliopsida</taxon>
        <taxon>Liliopsida</taxon>
        <taxon>Poales</taxon>
        <taxon>Poaceae</taxon>
        <taxon>BOP clade</taxon>
        <taxon>Pooideae</taxon>
        <taxon>Triticodae</taxon>
        <taxon>Triticeae</taxon>
        <taxon>Triticinae</taxon>
        <taxon>Triticum</taxon>
    </lineage>
</organism>
<feature type="compositionally biased region" description="Low complexity" evidence="1">
    <location>
        <begin position="29"/>
        <end position="43"/>
    </location>
</feature>
<accession>A0A8R7P7I7</accession>
<reference evidence="2" key="2">
    <citation type="submission" date="2018-03" db="EMBL/GenBank/DDBJ databases">
        <title>The Triticum urartu genome reveals the dynamic nature of wheat genome evolution.</title>
        <authorList>
            <person name="Ling H."/>
            <person name="Ma B."/>
            <person name="Shi X."/>
            <person name="Liu H."/>
            <person name="Dong L."/>
            <person name="Sun H."/>
            <person name="Cao Y."/>
            <person name="Gao Q."/>
            <person name="Zheng S."/>
            <person name="Li Y."/>
            <person name="Yu Y."/>
            <person name="Du H."/>
            <person name="Qi M."/>
            <person name="Li Y."/>
            <person name="Yu H."/>
            <person name="Cui Y."/>
            <person name="Wang N."/>
            <person name="Chen C."/>
            <person name="Wu H."/>
            <person name="Zhao Y."/>
            <person name="Zhang J."/>
            <person name="Li Y."/>
            <person name="Zhou W."/>
            <person name="Zhang B."/>
            <person name="Hu W."/>
            <person name="Eijk M."/>
            <person name="Tang J."/>
            <person name="Witsenboer H."/>
            <person name="Zhao S."/>
            <person name="Li Z."/>
            <person name="Zhang A."/>
            <person name="Wang D."/>
            <person name="Liang C."/>
        </authorList>
    </citation>
    <scope>NUCLEOTIDE SEQUENCE [LARGE SCALE GENOMIC DNA]</scope>
    <source>
        <strain evidence="2">cv. G1812</strain>
    </source>
</reference>
<reference evidence="3" key="1">
    <citation type="journal article" date="2013" name="Nature">
        <title>Draft genome of the wheat A-genome progenitor Triticum urartu.</title>
        <authorList>
            <person name="Ling H.Q."/>
            <person name="Zhao S."/>
            <person name="Liu D."/>
            <person name="Wang J."/>
            <person name="Sun H."/>
            <person name="Zhang C."/>
            <person name="Fan H."/>
            <person name="Li D."/>
            <person name="Dong L."/>
            <person name="Tao Y."/>
            <person name="Gao C."/>
            <person name="Wu H."/>
            <person name="Li Y."/>
            <person name="Cui Y."/>
            <person name="Guo X."/>
            <person name="Zheng S."/>
            <person name="Wang B."/>
            <person name="Yu K."/>
            <person name="Liang Q."/>
            <person name="Yang W."/>
            <person name="Lou X."/>
            <person name="Chen J."/>
            <person name="Feng M."/>
            <person name="Jian J."/>
            <person name="Zhang X."/>
            <person name="Luo G."/>
            <person name="Jiang Y."/>
            <person name="Liu J."/>
            <person name="Wang Z."/>
            <person name="Sha Y."/>
            <person name="Zhang B."/>
            <person name="Wu H."/>
            <person name="Tang D."/>
            <person name="Shen Q."/>
            <person name="Xue P."/>
            <person name="Zou S."/>
            <person name="Wang X."/>
            <person name="Liu X."/>
            <person name="Wang F."/>
            <person name="Yang Y."/>
            <person name="An X."/>
            <person name="Dong Z."/>
            <person name="Zhang K."/>
            <person name="Zhang X."/>
            <person name="Luo M.C."/>
            <person name="Dvorak J."/>
            <person name="Tong Y."/>
            <person name="Wang J."/>
            <person name="Yang H."/>
            <person name="Li Z."/>
            <person name="Wang D."/>
            <person name="Zhang A."/>
            <person name="Wang J."/>
        </authorList>
    </citation>
    <scope>NUCLEOTIDE SEQUENCE</scope>
    <source>
        <strain evidence="3">cv. G1812</strain>
    </source>
</reference>
<proteinExistence type="predicted"/>
<reference evidence="2" key="3">
    <citation type="submission" date="2022-06" db="UniProtKB">
        <authorList>
            <consortium name="EnsemblPlants"/>
        </authorList>
    </citation>
    <scope>IDENTIFICATION</scope>
</reference>
<sequence length="78" mass="8350">MEPSRPSHCQIWPHRSSVLLDMAAPGLMTTTPSVHLSTTTSPSSSPPPRPDAEYSCVSRGAREEPDPGGLSMDSLHHS</sequence>
<evidence type="ECO:0000313" key="3">
    <source>
        <dbReference type="Proteomes" id="UP000015106"/>
    </source>
</evidence>
<evidence type="ECO:0000313" key="2">
    <source>
        <dbReference type="EnsemblPlants" id="TuG1812G0100002818.01.T01.cds290773"/>
    </source>
</evidence>
<protein>
    <submittedName>
        <fullName evidence="2">Uncharacterized protein</fullName>
    </submittedName>
</protein>
<keyword evidence="3" id="KW-1185">Reference proteome</keyword>
<name>A0A8R7P7I7_TRIUA</name>
<feature type="region of interest" description="Disordered" evidence="1">
    <location>
        <begin position="29"/>
        <end position="78"/>
    </location>
</feature>
<dbReference type="Gramene" id="TuG1812G0100002818.01.T01">
    <property type="protein sequence ID" value="TuG1812G0100002818.01.T01.cds290773"/>
    <property type="gene ID" value="TuG1812G0100002818.01"/>
</dbReference>
<dbReference type="EnsemblPlants" id="TuG1812G0100002818.01.T01">
    <property type="protein sequence ID" value="TuG1812G0100002818.01.T01.cds290773"/>
    <property type="gene ID" value="TuG1812G0100002818.01"/>
</dbReference>